<evidence type="ECO:0000259" key="1">
    <source>
        <dbReference type="Pfam" id="PF00535"/>
    </source>
</evidence>
<accession>A0ABX0K8J5</accession>
<dbReference type="InterPro" id="IPR050834">
    <property type="entry name" value="Glycosyltransf_2"/>
</dbReference>
<organism evidence="2 3">
    <name type="scientific">Acetobacter fallax</name>
    <dbReference type="NCBI Taxonomy" id="1737473"/>
    <lineage>
        <taxon>Bacteria</taxon>
        <taxon>Pseudomonadati</taxon>
        <taxon>Pseudomonadota</taxon>
        <taxon>Alphaproteobacteria</taxon>
        <taxon>Acetobacterales</taxon>
        <taxon>Acetobacteraceae</taxon>
        <taxon>Acetobacter</taxon>
    </lineage>
</organism>
<dbReference type="InterPro" id="IPR001173">
    <property type="entry name" value="Glyco_trans_2-like"/>
</dbReference>
<dbReference type="PANTHER" id="PTHR43685:SF2">
    <property type="entry name" value="GLYCOSYLTRANSFERASE 2-LIKE DOMAIN-CONTAINING PROTEIN"/>
    <property type="match status" value="1"/>
</dbReference>
<keyword evidence="3" id="KW-1185">Reference proteome</keyword>
<dbReference type="Proteomes" id="UP000615326">
    <property type="component" value="Unassembled WGS sequence"/>
</dbReference>
<evidence type="ECO:0000313" key="2">
    <source>
        <dbReference type="EMBL" id="NHO32710.1"/>
    </source>
</evidence>
<dbReference type="SUPFAM" id="SSF53448">
    <property type="entry name" value="Nucleotide-diphospho-sugar transferases"/>
    <property type="match status" value="1"/>
</dbReference>
<dbReference type="Pfam" id="PF00535">
    <property type="entry name" value="Glycos_transf_2"/>
    <property type="match status" value="1"/>
</dbReference>
<reference evidence="2 3" key="1">
    <citation type="journal article" date="2020" name="Int. J. Syst. Evol. Microbiol.">
        <title>Novel acetic acid bacteria from cider fermentations: Acetobacter conturbans sp. nov. and Acetobacter fallax sp. nov.</title>
        <authorList>
            <person name="Sombolestani A.S."/>
            <person name="Cleenwerck I."/>
            <person name="Cnockaert M."/>
            <person name="Borremans W."/>
            <person name="Wieme A.D."/>
            <person name="De Vuyst L."/>
            <person name="Vandamme P."/>
        </authorList>
    </citation>
    <scope>NUCLEOTIDE SEQUENCE [LARGE SCALE GENOMIC DNA]</scope>
    <source>
        <strain evidence="2 3">LMG 1637</strain>
    </source>
</reference>
<feature type="domain" description="Glycosyltransferase 2-like" evidence="1">
    <location>
        <begin position="13"/>
        <end position="118"/>
    </location>
</feature>
<dbReference type="InterPro" id="IPR029044">
    <property type="entry name" value="Nucleotide-diphossugar_trans"/>
</dbReference>
<proteinExistence type="predicted"/>
<protein>
    <submittedName>
        <fullName evidence="2">Glycosyltransferase</fullName>
    </submittedName>
</protein>
<dbReference type="PANTHER" id="PTHR43685">
    <property type="entry name" value="GLYCOSYLTRANSFERASE"/>
    <property type="match status" value="1"/>
</dbReference>
<comment type="caution">
    <text evidence="2">The sequence shown here is derived from an EMBL/GenBank/DDBJ whole genome shotgun (WGS) entry which is preliminary data.</text>
</comment>
<gene>
    <name evidence="2" type="ORF">GOB84_09080</name>
</gene>
<dbReference type="EMBL" id="WOSW01000014">
    <property type="protein sequence ID" value="NHO32710.1"/>
    <property type="molecule type" value="Genomic_DNA"/>
</dbReference>
<evidence type="ECO:0000313" key="3">
    <source>
        <dbReference type="Proteomes" id="UP000615326"/>
    </source>
</evidence>
<dbReference type="Gene3D" id="3.90.550.10">
    <property type="entry name" value="Spore Coat Polysaccharide Biosynthesis Protein SpsA, Chain A"/>
    <property type="match status" value="1"/>
</dbReference>
<sequence length="299" mass="33311">MPALPDNPRVIIGIATSGRAPILKALLADIGRQTVRPSEIVVCYRNPDDINGISDDLVPGTQLVLLQGSRGLPAQRNVILDHSEDADIVLFLDDDFFPQLDYIKTIIDVFSKDARVLGITGNVLADGAQGPGYPVEYAADQLARAVPDPDSGITDVFNTYGCNMAFRLDAIRRAGLRFDERLPLYAWYEDIDFSRRFLPYGRIVRADAATGVHLGSKSGKTSGVRLGYSQIANPIYMARKGTYPWDHALKSAGRHTLINIVRSFRPESWIDRRGRRSGNWKAWRDLFSGRLDPERIRSI</sequence>
<name>A0ABX0K8J5_9PROT</name>